<feature type="transmembrane region" description="Helical" evidence="1">
    <location>
        <begin position="12"/>
        <end position="31"/>
    </location>
</feature>
<reference evidence="2" key="1">
    <citation type="journal article" date="2020" name="Int. J. Syst. Evol. Microbiol.">
        <title>Aquipluma nitroreducens gen. nov. sp. nov., a novel facultatively anaerobic bacterium isolated from a freshwater lake.</title>
        <authorList>
            <person name="Watanabe M."/>
            <person name="Kojima H."/>
            <person name="Fukui M."/>
        </authorList>
    </citation>
    <scope>NUCLEOTIDE SEQUENCE</scope>
    <source>
        <strain evidence="2">MeG22</strain>
    </source>
</reference>
<evidence type="ECO:0000313" key="2">
    <source>
        <dbReference type="EMBL" id="BBE19337.1"/>
    </source>
</evidence>
<feature type="transmembrane region" description="Helical" evidence="1">
    <location>
        <begin position="130"/>
        <end position="146"/>
    </location>
</feature>
<dbReference type="RefSeq" id="WP_318347591.1">
    <property type="nucleotide sequence ID" value="NZ_AP018694.1"/>
</dbReference>
<gene>
    <name evidence="2" type="ORF">AQPE_3522</name>
</gene>
<keyword evidence="1" id="KW-1133">Transmembrane helix</keyword>
<organism evidence="2 3">
    <name type="scientific">Aquipluma nitroreducens</name>
    <dbReference type="NCBI Taxonomy" id="2010828"/>
    <lineage>
        <taxon>Bacteria</taxon>
        <taxon>Pseudomonadati</taxon>
        <taxon>Bacteroidota</taxon>
        <taxon>Bacteroidia</taxon>
        <taxon>Marinilabiliales</taxon>
        <taxon>Prolixibacteraceae</taxon>
        <taxon>Aquipluma</taxon>
    </lineage>
</organism>
<name>A0A5K7SD02_9BACT</name>
<feature type="transmembrane region" description="Helical" evidence="1">
    <location>
        <begin position="63"/>
        <end position="82"/>
    </location>
</feature>
<keyword evidence="3" id="KW-1185">Reference proteome</keyword>
<accession>A0A5K7SD02</accession>
<dbReference type="KEGG" id="anf:AQPE_3522"/>
<dbReference type="AlphaFoldDB" id="A0A5K7SD02"/>
<evidence type="ECO:0000313" key="3">
    <source>
        <dbReference type="Proteomes" id="UP001193389"/>
    </source>
</evidence>
<dbReference type="EMBL" id="AP018694">
    <property type="protein sequence ID" value="BBE19337.1"/>
    <property type="molecule type" value="Genomic_DNA"/>
</dbReference>
<dbReference type="Proteomes" id="UP001193389">
    <property type="component" value="Chromosome"/>
</dbReference>
<proteinExistence type="predicted"/>
<dbReference type="PROSITE" id="PS51257">
    <property type="entry name" value="PROKAR_LIPOPROTEIN"/>
    <property type="match status" value="1"/>
</dbReference>
<keyword evidence="1" id="KW-0812">Transmembrane</keyword>
<keyword evidence="1" id="KW-0472">Membrane</keyword>
<feature type="transmembrane region" description="Helical" evidence="1">
    <location>
        <begin position="103"/>
        <end position="124"/>
    </location>
</feature>
<evidence type="ECO:0000256" key="1">
    <source>
        <dbReference type="SAM" id="Phobius"/>
    </source>
</evidence>
<sequence>MEPKLLLFSHRSRFYGLISILVSLACAWLYFRGGKPDLFNIRIFAMVSAYMETRYFVWAQTNILDELSTVLLIAGITIISFSKEMNESELLNLFRIKALYNSLFITLLLWICCIFLIYGLAIFIVSSGVMIFYLIIYNILFRYYMYNHSHSSN</sequence>
<protein>
    <submittedName>
        <fullName evidence="2">Uncharacterized protein</fullName>
    </submittedName>
</protein>